<dbReference type="AlphaFoldDB" id="A0A0R1QRU8"/>
<dbReference type="EMBL" id="AZFC01000035">
    <property type="protein sequence ID" value="KRL47065.1"/>
    <property type="molecule type" value="Genomic_DNA"/>
</dbReference>
<accession>A0A0R1QRU8</accession>
<evidence type="ECO:0000313" key="1">
    <source>
        <dbReference type="EMBL" id="KRL47065.1"/>
    </source>
</evidence>
<reference evidence="1 2" key="1">
    <citation type="journal article" date="2015" name="Genome Announc.">
        <title>Expanding the biotechnology potential of lactobacilli through comparative genomics of 213 strains and associated genera.</title>
        <authorList>
            <person name="Sun Z."/>
            <person name="Harris H.M."/>
            <person name="McCann A."/>
            <person name="Guo C."/>
            <person name="Argimon S."/>
            <person name="Zhang W."/>
            <person name="Yang X."/>
            <person name="Jeffery I.B."/>
            <person name="Cooney J.C."/>
            <person name="Kagawa T.F."/>
            <person name="Liu W."/>
            <person name="Song Y."/>
            <person name="Salvetti E."/>
            <person name="Wrobel A."/>
            <person name="Rasinkangas P."/>
            <person name="Parkhill J."/>
            <person name="Rea M.C."/>
            <person name="O'Sullivan O."/>
            <person name="Ritari J."/>
            <person name="Douillard F.P."/>
            <person name="Paul Ross R."/>
            <person name="Yang R."/>
            <person name="Briner A.E."/>
            <person name="Felis G.E."/>
            <person name="de Vos W.M."/>
            <person name="Barrangou R."/>
            <person name="Klaenhammer T.R."/>
            <person name="Caufield P.W."/>
            <person name="Cui Y."/>
            <person name="Zhang H."/>
            <person name="O'Toole P.W."/>
        </authorList>
    </citation>
    <scope>NUCLEOTIDE SEQUENCE [LARGE SCALE GENOMIC DNA]</scope>
    <source>
        <strain evidence="1 2">DSM 15429</strain>
    </source>
</reference>
<gene>
    <name evidence="1" type="ORF">FD37_GL000548</name>
</gene>
<dbReference type="Proteomes" id="UP000051835">
    <property type="component" value="Unassembled WGS sequence"/>
</dbReference>
<sequence>MRDMLTIYVDPKKQDQVVRLSDQDRGYLAVTKTTEGPVRYTFTFTGHAHPSFWHDGALSDGLEETVQSIDGTQKYQILFR</sequence>
<protein>
    <submittedName>
        <fullName evidence="1">Uncharacterized protein</fullName>
    </submittedName>
</protein>
<name>A0A0R1QRU8_9LACO</name>
<evidence type="ECO:0000313" key="2">
    <source>
        <dbReference type="Proteomes" id="UP000051835"/>
    </source>
</evidence>
<proteinExistence type="predicted"/>
<dbReference type="PATRIC" id="fig|1423805.4.peg.559"/>
<comment type="caution">
    <text evidence="1">The sequence shown here is derived from an EMBL/GenBank/DDBJ whole genome shotgun (WGS) entry which is preliminary data.</text>
</comment>
<organism evidence="1 2">
    <name type="scientific">Levilactobacillus spicheri DSM 15429</name>
    <dbReference type="NCBI Taxonomy" id="1423805"/>
    <lineage>
        <taxon>Bacteria</taxon>
        <taxon>Bacillati</taxon>
        <taxon>Bacillota</taxon>
        <taxon>Bacilli</taxon>
        <taxon>Lactobacillales</taxon>
        <taxon>Lactobacillaceae</taxon>
        <taxon>Levilactobacillus</taxon>
    </lineage>
</organism>